<accession>A0A540LZU2</accession>
<dbReference type="Proteomes" id="UP000315295">
    <property type="component" value="Unassembled WGS sequence"/>
</dbReference>
<dbReference type="AlphaFoldDB" id="A0A540LZU2"/>
<proteinExistence type="predicted"/>
<protein>
    <submittedName>
        <fullName evidence="1">Uncharacterized protein</fullName>
    </submittedName>
</protein>
<name>A0A540LZU2_MALBA</name>
<evidence type="ECO:0000313" key="1">
    <source>
        <dbReference type="EMBL" id="TQD92015.1"/>
    </source>
</evidence>
<evidence type="ECO:0000313" key="2">
    <source>
        <dbReference type="Proteomes" id="UP000315295"/>
    </source>
</evidence>
<sequence>MSFVEILCRVPALAPARVCSTPPCSPLCLPLAAVLLGTCSELPTGDWPLSLGCWLPITYGCAYETSVKKMIGDCRGIERLTIPWIVGGEGSDASQMFLGFGLSFCFCCFLSV</sequence>
<reference evidence="1 2" key="1">
    <citation type="journal article" date="2019" name="G3 (Bethesda)">
        <title>Sequencing of a Wild Apple (Malus baccata) Genome Unravels the Differences Between Cultivated and Wild Apple Species Regarding Disease Resistance and Cold Tolerance.</title>
        <authorList>
            <person name="Chen X."/>
        </authorList>
    </citation>
    <scope>NUCLEOTIDE SEQUENCE [LARGE SCALE GENOMIC DNA]</scope>
    <source>
        <strain evidence="2">cv. Shandingzi</strain>
        <tissue evidence="1">Leaves</tissue>
    </source>
</reference>
<gene>
    <name evidence="1" type="ORF">C1H46_022419</name>
</gene>
<comment type="caution">
    <text evidence="1">The sequence shown here is derived from an EMBL/GenBank/DDBJ whole genome shotgun (WGS) entry which is preliminary data.</text>
</comment>
<keyword evidence="2" id="KW-1185">Reference proteome</keyword>
<dbReference type="EMBL" id="VIEB01000404">
    <property type="protein sequence ID" value="TQD92015.1"/>
    <property type="molecule type" value="Genomic_DNA"/>
</dbReference>
<organism evidence="1 2">
    <name type="scientific">Malus baccata</name>
    <name type="common">Siberian crab apple</name>
    <name type="synonym">Pyrus baccata</name>
    <dbReference type="NCBI Taxonomy" id="106549"/>
    <lineage>
        <taxon>Eukaryota</taxon>
        <taxon>Viridiplantae</taxon>
        <taxon>Streptophyta</taxon>
        <taxon>Embryophyta</taxon>
        <taxon>Tracheophyta</taxon>
        <taxon>Spermatophyta</taxon>
        <taxon>Magnoliopsida</taxon>
        <taxon>eudicotyledons</taxon>
        <taxon>Gunneridae</taxon>
        <taxon>Pentapetalae</taxon>
        <taxon>rosids</taxon>
        <taxon>fabids</taxon>
        <taxon>Rosales</taxon>
        <taxon>Rosaceae</taxon>
        <taxon>Amygdaloideae</taxon>
        <taxon>Maleae</taxon>
        <taxon>Malus</taxon>
    </lineage>
</organism>